<name>A0ABV2WYQ3_9NOCA</name>
<protein>
    <submittedName>
        <fullName evidence="1">Uncharacterized protein</fullName>
    </submittedName>
</protein>
<sequence>MAGSPSIAVGRLVAQAENVRVDLGKYGTENHPADHEEALLS</sequence>
<dbReference type="Proteomes" id="UP001550628">
    <property type="component" value="Unassembled WGS sequence"/>
</dbReference>
<organism evidence="1 2">
    <name type="scientific">Nocardia rhamnosiphila</name>
    <dbReference type="NCBI Taxonomy" id="426716"/>
    <lineage>
        <taxon>Bacteria</taxon>
        <taxon>Bacillati</taxon>
        <taxon>Actinomycetota</taxon>
        <taxon>Actinomycetes</taxon>
        <taxon>Mycobacteriales</taxon>
        <taxon>Nocardiaceae</taxon>
        <taxon>Nocardia</taxon>
    </lineage>
</organism>
<keyword evidence="2" id="KW-1185">Reference proteome</keyword>
<gene>
    <name evidence="1" type="ORF">ABZ510_29750</name>
</gene>
<evidence type="ECO:0000313" key="2">
    <source>
        <dbReference type="Proteomes" id="UP001550628"/>
    </source>
</evidence>
<comment type="caution">
    <text evidence="1">The sequence shown here is derived from an EMBL/GenBank/DDBJ whole genome shotgun (WGS) entry which is preliminary data.</text>
</comment>
<proteinExistence type="predicted"/>
<accession>A0ABV2WYQ3</accession>
<reference evidence="1 2" key="1">
    <citation type="submission" date="2024-06" db="EMBL/GenBank/DDBJ databases">
        <title>The Natural Products Discovery Center: Release of the First 8490 Sequenced Strains for Exploring Actinobacteria Biosynthetic Diversity.</title>
        <authorList>
            <person name="Kalkreuter E."/>
            <person name="Kautsar S.A."/>
            <person name="Yang D."/>
            <person name="Bader C.D."/>
            <person name="Teijaro C.N."/>
            <person name="Fluegel L."/>
            <person name="Davis C.M."/>
            <person name="Simpson J.R."/>
            <person name="Lauterbach L."/>
            <person name="Steele A.D."/>
            <person name="Gui C."/>
            <person name="Meng S."/>
            <person name="Li G."/>
            <person name="Viehrig K."/>
            <person name="Ye F."/>
            <person name="Su P."/>
            <person name="Kiefer A.F."/>
            <person name="Nichols A."/>
            <person name="Cepeda A.J."/>
            <person name="Yan W."/>
            <person name="Fan B."/>
            <person name="Jiang Y."/>
            <person name="Adhikari A."/>
            <person name="Zheng C.-J."/>
            <person name="Schuster L."/>
            <person name="Cowan T.M."/>
            <person name="Smanski M.J."/>
            <person name="Chevrette M.G."/>
            <person name="De Carvalho L.P.S."/>
            <person name="Shen B."/>
        </authorList>
    </citation>
    <scope>NUCLEOTIDE SEQUENCE [LARGE SCALE GENOMIC DNA]</scope>
    <source>
        <strain evidence="1 2">NPDC019708</strain>
    </source>
</reference>
<dbReference type="RefSeq" id="WP_356959365.1">
    <property type="nucleotide sequence ID" value="NZ_JBEYBD010000028.1"/>
</dbReference>
<evidence type="ECO:0000313" key="1">
    <source>
        <dbReference type="EMBL" id="MEU1956025.1"/>
    </source>
</evidence>
<dbReference type="EMBL" id="JBEYBF010000031">
    <property type="protein sequence ID" value="MEU1956025.1"/>
    <property type="molecule type" value="Genomic_DNA"/>
</dbReference>